<reference evidence="2 4" key="1">
    <citation type="journal article" date="2016" name="Environ. Microbiol.">
        <title>Genomic diversification of marine cyanophages into stable ecotypes.</title>
        <authorList>
            <person name="Marston M.F."/>
            <person name="Martiny J.B."/>
        </authorList>
    </citation>
    <scope>NUCLEOTIDE SEQUENCE [LARGE SCALE GENOMIC DNA]</scope>
    <source>
        <strain evidence="2">RW_08_0711</strain>
    </source>
</reference>
<proteinExistence type="predicted"/>
<evidence type="ECO:0000313" key="4">
    <source>
        <dbReference type="Proteomes" id="UP000223306"/>
    </source>
</evidence>
<dbReference type="EMBL" id="MK493322">
    <property type="protein sequence ID" value="QBQ75124.1"/>
    <property type="molecule type" value="Genomic_DNA"/>
</dbReference>
<gene>
    <name evidence="3" type="ORF">RW010115_011</name>
    <name evidence="2" type="ORF">RW080711_011</name>
</gene>
<dbReference type="Proteomes" id="UP000223306">
    <property type="component" value="Segment"/>
</dbReference>
<evidence type="ECO:0000256" key="1">
    <source>
        <dbReference type="SAM" id="MobiDB-lite"/>
    </source>
</evidence>
<feature type="compositionally biased region" description="Basic and acidic residues" evidence="1">
    <location>
        <begin position="228"/>
        <end position="243"/>
    </location>
</feature>
<reference evidence="3 5" key="2">
    <citation type="submission" date="2019-02" db="EMBL/GenBank/DDBJ databases">
        <title>Diversity in Cyanophage Genomes from Southern New England Coastal Waters.</title>
        <authorList>
            <person name="Marston M.F."/>
        </authorList>
    </citation>
    <scope>NUCLEOTIDE SEQUENCE [LARGE SCALE GENOMIC DNA]</scope>
    <source>
        <strain evidence="3">RW_01_0115_WH8101</strain>
    </source>
</reference>
<evidence type="ECO:0000313" key="2">
    <source>
        <dbReference type="EMBL" id="AOO10826.1"/>
    </source>
</evidence>
<dbReference type="EMBL" id="KX349288">
    <property type="protein sequence ID" value="AOO10826.1"/>
    <property type="molecule type" value="Genomic_DNA"/>
</dbReference>
<evidence type="ECO:0000313" key="5">
    <source>
        <dbReference type="Proteomes" id="UP000304735"/>
    </source>
</evidence>
<name>A0A1D7SB14_9CAUD</name>
<sequence length="811" mass="84167">MANITAYKFVNPGLSAKSSPAVKSANQTTLAVNRLGVTVESIAKSIADLGTVAAFKGKLEAKSVINARRQERLRKDEEAERNKEYTKEDEKSDKKVLLDSGKAIGKGAFAWLENFLGPIGSLLLEFAAFSLTSNALKALADPENAEKIKTFLVKTEFVFTKLKEFADSIFNAIGKGLDFIFGKETTIGERLNAFGKIAMAIGGIAGMIAAAGGLNDLLDAGDSLTDVDGGRRTPKGDTPDKPTKPAKPTPTNPSGANPDFEGPRGRLSASDVKQLYGDAAEKAYKKVLAERGEDAARVFLGELQNNGGSVTKAQQKFNKYVKKGKFPKIEPPKPSLASRVFGGIQDLTKKGLSIVGQGLGNLGKGALEQFNKLSNAGKKAWNNTVAATQALQDKATKWASIQADNFKKGAAALGERAKNALFQKVLEPLRPIIDPIAKKAKQVGELIFENLKKIPGFEKVLDFLKKKGIAGLDAIAGAGSKLGKRAGTIIPIVGGLVNLAFAYDRAANGDSIGALLEGTSGILDIAGLFTGGTTSGVSMLIDGYMFARDFIPQLQEGENAVINRLGVGGFKSQIDTVLDKLPNLGEIIGMITGNNEPKQEMFLGGVVKNIGNAVSGIVNNPIVKSVASVIPGAAPIMAGIGALSGLASGNPMAAITQGLGMIPGVGSLLSSPLGQVGTNLLSGNIGGAVSSGMSLLGVNNPIAAVTGIADRFGLSSLIKTAFGGGDMYSAIRDTAASVGVDPKVLGVADAGQSALSTGGLSERLILQEAVEFLPVPIVITQLKAVPQAVPINNSANNVISGGSSSLTKRMQ</sequence>
<protein>
    <submittedName>
        <fullName evidence="2">Uncharacterized protein</fullName>
    </submittedName>
</protein>
<organism evidence="2 4">
    <name type="scientific">Synechococcus phage S-RIM8</name>
    <dbReference type="NCBI Taxonomy" id="756278"/>
    <lineage>
        <taxon>Viruses</taxon>
        <taxon>Duplodnaviria</taxon>
        <taxon>Heunggongvirae</taxon>
        <taxon>Uroviricota</taxon>
        <taxon>Caudoviricetes</taxon>
        <taxon>Pantevenvirales</taxon>
        <taxon>Kyanoviridae</taxon>
        <taxon>Neptunevirus</taxon>
        <taxon>Neptunevirus srim18</taxon>
    </lineage>
</organism>
<feature type="region of interest" description="Disordered" evidence="1">
    <location>
        <begin position="225"/>
        <end position="267"/>
    </location>
</feature>
<accession>A0A1D7SB14</accession>
<dbReference type="Proteomes" id="UP000304735">
    <property type="component" value="Segment"/>
</dbReference>
<evidence type="ECO:0000313" key="3">
    <source>
        <dbReference type="EMBL" id="QBQ75124.1"/>
    </source>
</evidence>